<dbReference type="RefSeq" id="WP_023003642.1">
    <property type="nucleotide sequence ID" value="NC_007493.2"/>
</dbReference>
<evidence type="ECO:0000313" key="2">
    <source>
        <dbReference type="EMBL" id="ABA79155.2"/>
    </source>
</evidence>
<dbReference type="PATRIC" id="fig|272943.9.peg.1931"/>
<keyword evidence="3" id="KW-1185">Reference proteome</keyword>
<sequence>MSLASVVGALRANLSLDTAAFEAGGRKAVKGAKNLESSFTKTAAKIGKAAAAIGTAMGAAVTTGTVLMANNAKEVERQANALGLSTEGYQALTSAAKRYGIEADKVSDILKDGADRLGEYLATGGGEMKDFMEMVAKPQGVSAKDILRLPPEQRLIEIQSLMEGMNLPLETQVFLWESLSDEASKLAPLLANNGAEFKRIKAELLSTGQILSDQVIKNLSTFSANLSGIGGIVSGWGNIFVSGFAGPLAEVSTRLQVFLAQADGIRTVFATMGQAVGSSLMVLADNIGRIATYAATGAVGLAAYGAATLAASVYTLGLAGALTLMRAALVRTGWGALAVVIGEIVYQTLNLVDSVGGVSNAMQLAGTIWTGVENTIKTGLSAIGSMFEGVGKVIYGAFAYAFGQAEAAFAKLMMKIGQGINIAIDGINAIKPGDKIPKINIGVEMSGDAKALIAGAKATMSEGMSAVTNGASSLVDSGQGFADAMAKARSDYDAMQAKTKAERDANGSNPNVPKLPDLNTKGIGDISGGDAAGGGSAKLSKYQETIRTLNGDIEQLKNTMGQTALAEQIWNAQRQAGVTASSLQGQKIAGLVTELERLKTQDAAIDRFKGQLGDMFSSIVTGSESARSALSNFFASLASNLANGAFTSFLGSLGGGGGFWGSVAGILGGGAIGANANGTSGWRGGLSWVGERGPELVSMPRGAQVLSNRESMNMMGGAAQRVHLDLSMSPDLEARILDKSAQTSVKITQQGLNQYSKTQPQRNAIISKDPRKR</sequence>
<accession>Q3J229</accession>
<name>Q3J229_CERS4</name>
<dbReference type="EMBL" id="CP000143">
    <property type="protein sequence ID" value="ABA79155.2"/>
    <property type="molecule type" value="Genomic_DNA"/>
</dbReference>
<feature type="region of interest" description="Disordered" evidence="1">
    <location>
        <begin position="494"/>
        <end position="537"/>
    </location>
</feature>
<dbReference type="KEGG" id="rsp:RSP_2994"/>
<protein>
    <submittedName>
        <fullName evidence="2">Uncharacterized protein</fullName>
    </submittedName>
</protein>
<feature type="region of interest" description="Disordered" evidence="1">
    <location>
        <begin position="754"/>
        <end position="773"/>
    </location>
</feature>
<evidence type="ECO:0000313" key="3">
    <source>
        <dbReference type="Proteomes" id="UP000002703"/>
    </source>
</evidence>
<dbReference type="AlphaFoldDB" id="Q3J229"/>
<dbReference type="Proteomes" id="UP000002703">
    <property type="component" value="Chromosome 1"/>
</dbReference>
<dbReference type="OrthoDB" id="7311517at2"/>
<organism evidence="2 3">
    <name type="scientific">Cereibacter sphaeroides (strain ATCC 17023 / DSM 158 / JCM 6121 / CCUG 31486 / LMG 2827 / NBRC 12203 / NCIMB 8253 / ATH 2.4.1.)</name>
    <name type="common">Rhodobacter sphaeroides</name>
    <dbReference type="NCBI Taxonomy" id="272943"/>
    <lineage>
        <taxon>Bacteria</taxon>
        <taxon>Pseudomonadati</taxon>
        <taxon>Pseudomonadota</taxon>
        <taxon>Alphaproteobacteria</taxon>
        <taxon>Rhodobacterales</taxon>
        <taxon>Paracoccaceae</taxon>
        <taxon>Cereibacter</taxon>
    </lineage>
</organism>
<evidence type="ECO:0000256" key="1">
    <source>
        <dbReference type="SAM" id="MobiDB-lite"/>
    </source>
</evidence>
<dbReference type="GeneID" id="3720315"/>
<gene>
    <name evidence="2" type="ORF">RSP_2994</name>
</gene>
<dbReference type="EnsemblBacteria" id="ABA79155">
    <property type="protein sequence ID" value="ABA79155"/>
    <property type="gene ID" value="RSP_2994"/>
</dbReference>
<feature type="compositionally biased region" description="Gly residues" evidence="1">
    <location>
        <begin position="525"/>
        <end position="536"/>
    </location>
</feature>
<dbReference type="eggNOG" id="COG2911">
    <property type="taxonomic scope" value="Bacteria"/>
</dbReference>
<dbReference type="STRING" id="272943.RSP_2994"/>
<feature type="compositionally biased region" description="Polar residues" evidence="1">
    <location>
        <begin position="754"/>
        <end position="764"/>
    </location>
</feature>
<reference evidence="3" key="1">
    <citation type="submission" date="2005-09" db="EMBL/GenBank/DDBJ databases">
        <title>Complete sequence of chromosome 1 of Rhodobacter sphaeroides 2.4.1.</title>
        <authorList>
            <person name="Copeland A."/>
            <person name="Lucas S."/>
            <person name="Lapidus A."/>
            <person name="Barry K."/>
            <person name="Detter J.C."/>
            <person name="Glavina T."/>
            <person name="Hammon N."/>
            <person name="Israni S."/>
            <person name="Pitluck S."/>
            <person name="Richardson P."/>
            <person name="Mackenzie C."/>
            <person name="Choudhary M."/>
            <person name="Larimer F."/>
            <person name="Hauser L.J."/>
            <person name="Land M."/>
            <person name="Donohue T.J."/>
            <person name="Kaplan S."/>
        </authorList>
    </citation>
    <scope>NUCLEOTIDE SEQUENCE [LARGE SCALE GENOMIC DNA]</scope>
    <source>
        <strain evidence="3">ATCC 17023 / DSM 158 / JCM 6121 / CCUG 31486 / LMG 2827 / NBRC 12203 / NCIMB 8253 / ATH 2.4.1.</strain>
    </source>
</reference>
<proteinExistence type="predicted"/>